<dbReference type="Pfam" id="PF05954">
    <property type="entry name" value="Phage_GPD"/>
    <property type="match status" value="1"/>
</dbReference>
<dbReference type="InterPro" id="IPR006531">
    <property type="entry name" value="Gp5/Vgr_OB"/>
</dbReference>
<dbReference type="GO" id="GO:0005576">
    <property type="term" value="C:extracellular region"/>
    <property type="evidence" value="ECO:0007669"/>
    <property type="project" value="UniProtKB-SubCell"/>
</dbReference>
<comment type="caution">
    <text evidence="6">The sequence shown here is derived from an EMBL/GenBank/DDBJ whole genome shotgun (WGS) entry which is preliminary data.</text>
</comment>
<evidence type="ECO:0000259" key="5">
    <source>
        <dbReference type="Pfam" id="PF22178"/>
    </source>
</evidence>
<dbReference type="InterPro" id="IPR054030">
    <property type="entry name" value="Gp5_Vgr_C"/>
</dbReference>
<evidence type="ECO:0000256" key="2">
    <source>
        <dbReference type="ARBA" id="ARBA00005558"/>
    </source>
</evidence>
<name>A0A3M3ZWG1_9PSED</name>
<dbReference type="Pfam" id="PF04717">
    <property type="entry name" value="Phage_base_V"/>
    <property type="match status" value="1"/>
</dbReference>
<protein>
    <submittedName>
        <fullName evidence="6">Rhs element Vgr protein</fullName>
    </submittedName>
</protein>
<dbReference type="SUPFAM" id="SSF69349">
    <property type="entry name" value="Phage fibre proteins"/>
    <property type="match status" value="1"/>
</dbReference>
<dbReference type="PANTHER" id="PTHR32305">
    <property type="match status" value="1"/>
</dbReference>
<organism evidence="6 7">
    <name type="scientific">Pseudomonas syringae pv. philadelphi</name>
    <dbReference type="NCBI Taxonomy" id="251706"/>
    <lineage>
        <taxon>Bacteria</taxon>
        <taxon>Pseudomonadati</taxon>
        <taxon>Pseudomonadota</taxon>
        <taxon>Gammaproteobacteria</taxon>
        <taxon>Pseudomonadales</taxon>
        <taxon>Pseudomonadaceae</taxon>
        <taxon>Pseudomonas</taxon>
    </lineage>
</organism>
<reference evidence="6 7" key="1">
    <citation type="submission" date="2018-08" db="EMBL/GenBank/DDBJ databases">
        <title>Recombination of ecologically and evolutionarily significant loci maintains genetic cohesion in the Pseudomonas syringae species complex.</title>
        <authorList>
            <person name="Dillon M."/>
            <person name="Thakur S."/>
            <person name="Almeida R.N.D."/>
            <person name="Weir B.S."/>
            <person name="Guttman D.S."/>
        </authorList>
    </citation>
    <scope>NUCLEOTIDE SEQUENCE [LARGE SCALE GENOMIC DNA]</scope>
    <source>
        <strain evidence="6 7">ICMP 8902</strain>
    </source>
</reference>
<keyword evidence="3" id="KW-0964">Secreted</keyword>
<accession>A0A3M3ZWG1</accession>
<dbReference type="Proteomes" id="UP000279372">
    <property type="component" value="Unassembled WGS sequence"/>
</dbReference>
<feature type="domain" description="Gp5/Type VI secretion system Vgr C-terminal trimerisation" evidence="5">
    <location>
        <begin position="490"/>
        <end position="597"/>
    </location>
</feature>
<dbReference type="Gene3D" id="4.10.220.110">
    <property type="match status" value="1"/>
</dbReference>
<sequence>MLAFPAPKNTSDRDTCMPAPVHRFSLSIEDSIPAFQVLAFEGTEGISRPYVFTIDLVSECADPDLERLLHQQAFLTLDGSDSGIHGQIYQIRQRDSGARLTHYSVTLVPHFSYLAHRTNQRIFQSLTVPQIIGRVLKDHGILENAHQFQLNGTCLPREYCVQYQETDLHFIQRLCEEEGMHFHFQHSRKGHVLVFGDNQSLFRKLSSATPYHRNGGMIAEEPVIRSFSTRLETRTSHTARHDYDFEHAGWQPHAEYRPGNDKAQPDLEDYTWPGHFQTSERGRLLSQQALERHRCDYQQAEGESDQPLLVSGHFLPLSNHPHEEWNTLWLLTHIHHQGRQPQVLEETFIGTKNDDEEDFIQGYRNRFLATPWDVFFRPALLHRKPRIPGSQTARVTGPESEQVYCDAHGRIKVRFHWDREGTLTDTSSSWLRVASHWAGNMHGGVTIPRVGMEVLVTFIDGDPDQPIVSGCLANSLNPVPYALPDHKYRSVFRSRSAPTGSGFNELYLEDRSEQELIYVRAQRDMEQKIIHDSRLEVGNERSETIKGNSISVVEAEERRTTGADRKVRVKANDYLHVDNNSYLRADQIMVAEAGQQVHIKAGAHLILDAGASITLKAGGQHIVIGAGGIFSSSPIGQGGVPVTGAPSASGLPTPVAALLSASLVTQKQAFRDAAEKAAPVCAICLKLKEQQA</sequence>
<dbReference type="Gene3D" id="2.40.50.230">
    <property type="entry name" value="Gp5 N-terminal domain"/>
    <property type="match status" value="1"/>
</dbReference>
<dbReference type="SUPFAM" id="SSF69279">
    <property type="entry name" value="Phage tail proteins"/>
    <property type="match status" value="2"/>
</dbReference>
<evidence type="ECO:0000256" key="1">
    <source>
        <dbReference type="ARBA" id="ARBA00004613"/>
    </source>
</evidence>
<dbReference type="NCBIfam" id="TIGR01646">
    <property type="entry name" value="vgr_GE"/>
    <property type="match status" value="1"/>
</dbReference>
<dbReference type="InterPro" id="IPR017847">
    <property type="entry name" value="T6SS_RhsGE_Vgr_subset"/>
</dbReference>
<dbReference type="InterPro" id="IPR050708">
    <property type="entry name" value="T6SS_VgrG/RHS"/>
</dbReference>
<dbReference type="EMBL" id="RBQB01000007">
    <property type="protein sequence ID" value="RMO98455.1"/>
    <property type="molecule type" value="Genomic_DNA"/>
</dbReference>
<dbReference type="Gene3D" id="2.30.110.50">
    <property type="match status" value="1"/>
</dbReference>
<evidence type="ECO:0000259" key="4">
    <source>
        <dbReference type="Pfam" id="PF04717"/>
    </source>
</evidence>
<evidence type="ECO:0000313" key="6">
    <source>
        <dbReference type="EMBL" id="RMO98455.1"/>
    </source>
</evidence>
<dbReference type="SUPFAM" id="SSF69255">
    <property type="entry name" value="gp5 N-terminal domain-like"/>
    <property type="match status" value="1"/>
</dbReference>
<dbReference type="InterPro" id="IPR037026">
    <property type="entry name" value="Vgr_OB-fold_dom_sf"/>
</dbReference>
<dbReference type="NCBIfam" id="TIGR03361">
    <property type="entry name" value="VI_Rhs_Vgr"/>
    <property type="match status" value="1"/>
</dbReference>
<comment type="subcellular location">
    <subcellularLocation>
        <location evidence="1">Secreted</location>
    </subcellularLocation>
</comment>
<dbReference type="Gene3D" id="3.55.50.10">
    <property type="entry name" value="Baseplate protein-like domains"/>
    <property type="match status" value="1"/>
</dbReference>
<proteinExistence type="inferred from homology"/>
<dbReference type="Pfam" id="PF22178">
    <property type="entry name" value="Gp5_trimer_C"/>
    <property type="match status" value="1"/>
</dbReference>
<evidence type="ECO:0000313" key="7">
    <source>
        <dbReference type="Proteomes" id="UP000279372"/>
    </source>
</evidence>
<gene>
    <name evidence="6" type="ORF">ALQ33_02762</name>
</gene>
<feature type="domain" description="Gp5/Type VI secretion system Vgr protein OB-fold" evidence="4">
    <location>
        <begin position="406"/>
        <end position="472"/>
    </location>
</feature>
<dbReference type="PANTHER" id="PTHR32305:SF15">
    <property type="entry name" value="PROTEIN RHSA-RELATED"/>
    <property type="match status" value="1"/>
</dbReference>
<dbReference type="InterPro" id="IPR006533">
    <property type="entry name" value="T6SS_Vgr_RhsGE"/>
</dbReference>
<dbReference type="AlphaFoldDB" id="A0A3M3ZWG1"/>
<comment type="similarity">
    <text evidence="2">Belongs to the VgrG protein family.</text>
</comment>
<evidence type="ECO:0000256" key="3">
    <source>
        <dbReference type="ARBA" id="ARBA00022525"/>
    </source>
</evidence>